<evidence type="ECO:0000256" key="3">
    <source>
        <dbReference type="ARBA" id="ARBA00022741"/>
    </source>
</evidence>
<dbReference type="Gene3D" id="3.40.50.300">
    <property type="entry name" value="P-loop containing nucleotide triphosphate hydrolases"/>
    <property type="match status" value="1"/>
</dbReference>
<reference evidence="8 9" key="1">
    <citation type="submission" date="2021-03" db="EMBL/GenBank/DDBJ databases">
        <title>Sequencing the genomes of 1000 actinobacteria strains.</title>
        <authorList>
            <person name="Klenk H.-P."/>
        </authorList>
    </citation>
    <scope>NUCLEOTIDE SEQUENCE [LARGE SCALE GENOMIC DNA]</scope>
    <source>
        <strain evidence="8 9">DSM 46670</strain>
    </source>
</reference>
<dbReference type="InterPro" id="IPR003439">
    <property type="entry name" value="ABC_transporter-like_ATP-bd"/>
</dbReference>
<keyword evidence="3" id="KW-0547">Nucleotide-binding</keyword>
<keyword evidence="6" id="KW-0472">Membrane</keyword>
<sequence length="159" mass="17077">MRMTGISKQFLGVTVLGNVDLDLAAGEVHALVGENGAGKSTLMKILAGAHRPDGGQIVLNGQKVSFGSPRDAQQAGISIVHQELNLLPDRSVAENVYLGREPVRRGQVDRRRMEADTADLLGRLGEHGITPRTLVRRLPVAPRARSSAWQACRAPARST</sequence>
<keyword evidence="8" id="KW-0762">Sugar transport</keyword>
<evidence type="ECO:0000256" key="4">
    <source>
        <dbReference type="ARBA" id="ARBA00022840"/>
    </source>
</evidence>
<evidence type="ECO:0000313" key="9">
    <source>
        <dbReference type="Proteomes" id="UP001519332"/>
    </source>
</evidence>
<keyword evidence="4" id="KW-0067">ATP-binding</keyword>
<keyword evidence="1" id="KW-0813">Transport</keyword>
<name>A0ABS4TUY5_9PSEU</name>
<keyword evidence="5" id="KW-1278">Translocase</keyword>
<comment type="caution">
    <text evidence="8">The sequence shown here is derived from an EMBL/GenBank/DDBJ whole genome shotgun (WGS) entry which is preliminary data.</text>
</comment>
<dbReference type="Pfam" id="PF00005">
    <property type="entry name" value="ABC_tran"/>
    <property type="match status" value="1"/>
</dbReference>
<dbReference type="PANTHER" id="PTHR43790:SF3">
    <property type="entry name" value="D-ALLOSE IMPORT ATP-BINDING PROTEIN ALSA-RELATED"/>
    <property type="match status" value="1"/>
</dbReference>
<dbReference type="Proteomes" id="UP001519332">
    <property type="component" value="Unassembled WGS sequence"/>
</dbReference>
<evidence type="ECO:0000256" key="5">
    <source>
        <dbReference type="ARBA" id="ARBA00022967"/>
    </source>
</evidence>
<organism evidence="8 9">
    <name type="scientific">Kibdelosporangium banguiense</name>
    <dbReference type="NCBI Taxonomy" id="1365924"/>
    <lineage>
        <taxon>Bacteria</taxon>
        <taxon>Bacillati</taxon>
        <taxon>Actinomycetota</taxon>
        <taxon>Actinomycetes</taxon>
        <taxon>Pseudonocardiales</taxon>
        <taxon>Pseudonocardiaceae</taxon>
        <taxon>Kibdelosporangium</taxon>
    </lineage>
</organism>
<gene>
    <name evidence="8" type="ORF">JOF56_008600</name>
</gene>
<accession>A0ABS4TUY5</accession>
<proteinExistence type="predicted"/>
<keyword evidence="9" id="KW-1185">Reference proteome</keyword>
<dbReference type="InterPro" id="IPR050107">
    <property type="entry name" value="ABC_carbohydrate_import_ATPase"/>
</dbReference>
<dbReference type="InterPro" id="IPR027417">
    <property type="entry name" value="P-loop_NTPase"/>
</dbReference>
<evidence type="ECO:0000256" key="1">
    <source>
        <dbReference type="ARBA" id="ARBA00022448"/>
    </source>
</evidence>
<evidence type="ECO:0000259" key="7">
    <source>
        <dbReference type="Pfam" id="PF00005"/>
    </source>
</evidence>
<evidence type="ECO:0000313" key="8">
    <source>
        <dbReference type="EMBL" id="MBP2328215.1"/>
    </source>
</evidence>
<dbReference type="EMBL" id="JAGINW010000001">
    <property type="protein sequence ID" value="MBP2328215.1"/>
    <property type="molecule type" value="Genomic_DNA"/>
</dbReference>
<dbReference type="PANTHER" id="PTHR43790">
    <property type="entry name" value="CARBOHYDRATE TRANSPORT ATP-BINDING PROTEIN MG119-RELATED"/>
    <property type="match status" value="1"/>
</dbReference>
<protein>
    <submittedName>
        <fullName evidence="8">ABC-type sugar transport system ATPase subunit</fullName>
    </submittedName>
</protein>
<dbReference type="SUPFAM" id="SSF52540">
    <property type="entry name" value="P-loop containing nucleoside triphosphate hydrolases"/>
    <property type="match status" value="1"/>
</dbReference>
<evidence type="ECO:0000256" key="2">
    <source>
        <dbReference type="ARBA" id="ARBA00022475"/>
    </source>
</evidence>
<keyword evidence="2" id="KW-1003">Cell membrane</keyword>
<feature type="domain" description="ABC transporter" evidence="7">
    <location>
        <begin position="16"/>
        <end position="134"/>
    </location>
</feature>
<evidence type="ECO:0000256" key="6">
    <source>
        <dbReference type="ARBA" id="ARBA00023136"/>
    </source>
</evidence>